<proteinExistence type="predicted"/>
<accession>A0A4Y3QTP7</accession>
<reference evidence="1 2" key="1">
    <citation type="submission" date="2019-06" db="EMBL/GenBank/DDBJ databases">
        <title>Whole genome shotgun sequence of Streptomyces cacaoi subsp. cacaoi NBRC 12748.</title>
        <authorList>
            <person name="Hosoyama A."/>
            <person name="Uohara A."/>
            <person name="Ohji S."/>
            <person name="Ichikawa N."/>
        </authorList>
    </citation>
    <scope>NUCLEOTIDE SEQUENCE [LARGE SCALE GENOMIC DNA]</scope>
    <source>
        <strain evidence="1 2">NBRC 12748</strain>
    </source>
</reference>
<comment type="caution">
    <text evidence="1">The sequence shown here is derived from an EMBL/GenBank/DDBJ whole genome shotgun (WGS) entry which is preliminary data.</text>
</comment>
<dbReference type="AlphaFoldDB" id="A0A4Y3QTP7"/>
<protein>
    <submittedName>
        <fullName evidence="1">Uncharacterized protein</fullName>
    </submittedName>
</protein>
<gene>
    <name evidence="1" type="ORF">SCA03_08800</name>
</gene>
<name>A0A4Y3QTP7_STRCI</name>
<keyword evidence="2" id="KW-1185">Reference proteome</keyword>
<dbReference type="EMBL" id="BJMM01000003">
    <property type="protein sequence ID" value="GEB48329.1"/>
    <property type="molecule type" value="Genomic_DNA"/>
</dbReference>
<evidence type="ECO:0000313" key="2">
    <source>
        <dbReference type="Proteomes" id="UP000319210"/>
    </source>
</evidence>
<dbReference type="OrthoDB" id="3723482at2"/>
<dbReference type="Pfam" id="PF07388">
    <property type="entry name" value="A-2_8-polyST"/>
    <property type="match status" value="1"/>
</dbReference>
<evidence type="ECO:0000313" key="1">
    <source>
        <dbReference type="EMBL" id="GEB48329.1"/>
    </source>
</evidence>
<sequence length="460" mass="50529">MPERIQLFEVSTLYGAATLAAALDAGRFGPPDTARRILLMSNNAATPEAATRLPDMNGFKALAARFDETVDWNEAIRPHHPGTWTPRREESPVWERLFRHTWQLGSGPVELIVESIQAGPAKALATVFGGSALHVYADGLMSYGPTRERLPQWLGCRIQRLLHLDLVPGLRPLLLAEHDVEPETVPGDAFLAVLGELADAAATEPELVRVAADRPTAVLLGQYLAALNILTPEEEEELHVRMLRGAVAAGHERVVFKPHPTAPARYSQALEEAAAQAGVRLHVLRAPVLAEAVYAHCRPTLVVGCFSTALLTAATYYGVPIARVGTELLLDRLRPYQNSNRIPVTIVDFAVPDLEAVEETGQAPAAAPESSEQLRALVRTVGFCMQAKLHPLLREDAAAWLAAHLDDSTSRYFKRRRLTALALPGGDRSLRVQLRRRSASARWVARRIRTVRRRLRDADA</sequence>
<dbReference type="InterPro" id="IPR010866">
    <property type="entry name" value="A-2_8-polyST"/>
</dbReference>
<dbReference type="Proteomes" id="UP000319210">
    <property type="component" value="Unassembled WGS sequence"/>
</dbReference>
<dbReference type="RefSeq" id="WP_141275205.1">
    <property type="nucleotide sequence ID" value="NZ_BJMM01000003.1"/>
</dbReference>
<organism evidence="1 2">
    <name type="scientific">Streptomyces cacaoi</name>
    <dbReference type="NCBI Taxonomy" id="1898"/>
    <lineage>
        <taxon>Bacteria</taxon>
        <taxon>Bacillati</taxon>
        <taxon>Actinomycetota</taxon>
        <taxon>Actinomycetes</taxon>
        <taxon>Kitasatosporales</taxon>
        <taxon>Streptomycetaceae</taxon>
        <taxon>Streptomyces</taxon>
    </lineage>
</organism>